<organism evidence="2 3">
    <name type="scientific">Lithospermum erythrorhizon</name>
    <name type="common">Purple gromwell</name>
    <name type="synonym">Lithospermum officinale var. erythrorhizon</name>
    <dbReference type="NCBI Taxonomy" id="34254"/>
    <lineage>
        <taxon>Eukaryota</taxon>
        <taxon>Viridiplantae</taxon>
        <taxon>Streptophyta</taxon>
        <taxon>Embryophyta</taxon>
        <taxon>Tracheophyta</taxon>
        <taxon>Spermatophyta</taxon>
        <taxon>Magnoliopsida</taxon>
        <taxon>eudicotyledons</taxon>
        <taxon>Gunneridae</taxon>
        <taxon>Pentapetalae</taxon>
        <taxon>asterids</taxon>
        <taxon>lamiids</taxon>
        <taxon>Boraginales</taxon>
        <taxon>Boraginaceae</taxon>
        <taxon>Boraginoideae</taxon>
        <taxon>Lithospermeae</taxon>
        <taxon>Lithospermum</taxon>
    </lineage>
</organism>
<evidence type="ECO:0000313" key="2">
    <source>
        <dbReference type="EMBL" id="GAA0155614.1"/>
    </source>
</evidence>
<dbReference type="Proteomes" id="UP001454036">
    <property type="component" value="Unassembled WGS sequence"/>
</dbReference>
<accession>A0AAV3PUY9</accession>
<sequence>MVDQVVPSVGNANQVPQNQNQNTSETIITEQRVQVDTPGPSQQRPGIPPMMPPIDQYPVEDILEEVQQRVRLVREREVQRQVDVNLGRDRLVHEERDRLVEKETHAEQEHRARESYHTNDPPYTPTYSPRYTSSMLPEYGHARTTSYRPSVVNQTDICQWSFITRTYRDSEKII</sequence>
<evidence type="ECO:0000256" key="1">
    <source>
        <dbReference type="SAM" id="MobiDB-lite"/>
    </source>
</evidence>
<comment type="caution">
    <text evidence="2">The sequence shown here is derived from an EMBL/GenBank/DDBJ whole genome shotgun (WGS) entry which is preliminary data.</text>
</comment>
<dbReference type="EMBL" id="BAABME010002666">
    <property type="protein sequence ID" value="GAA0155614.1"/>
    <property type="molecule type" value="Genomic_DNA"/>
</dbReference>
<feature type="region of interest" description="Disordered" evidence="1">
    <location>
        <begin position="100"/>
        <end position="132"/>
    </location>
</feature>
<reference evidence="2 3" key="1">
    <citation type="submission" date="2024-01" db="EMBL/GenBank/DDBJ databases">
        <title>The complete chloroplast genome sequence of Lithospermum erythrorhizon: insights into the phylogenetic relationship among Boraginaceae species and the maternal lineages of purple gromwells.</title>
        <authorList>
            <person name="Okada T."/>
            <person name="Watanabe K."/>
        </authorList>
    </citation>
    <scope>NUCLEOTIDE SEQUENCE [LARGE SCALE GENOMIC DNA]</scope>
</reference>
<feature type="compositionally biased region" description="Low complexity" evidence="1">
    <location>
        <begin position="11"/>
        <end position="22"/>
    </location>
</feature>
<gene>
    <name evidence="2" type="ORF">LIER_13303</name>
</gene>
<protein>
    <submittedName>
        <fullName evidence="2">Uncharacterized protein</fullName>
    </submittedName>
</protein>
<feature type="compositionally biased region" description="Basic and acidic residues" evidence="1">
    <location>
        <begin position="100"/>
        <end position="117"/>
    </location>
</feature>
<dbReference type="AlphaFoldDB" id="A0AAV3PUY9"/>
<evidence type="ECO:0000313" key="3">
    <source>
        <dbReference type="Proteomes" id="UP001454036"/>
    </source>
</evidence>
<name>A0AAV3PUY9_LITER</name>
<keyword evidence="3" id="KW-1185">Reference proteome</keyword>
<feature type="region of interest" description="Disordered" evidence="1">
    <location>
        <begin position="1"/>
        <end position="26"/>
    </location>
</feature>
<proteinExistence type="predicted"/>